<dbReference type="InterPro" id="IPR004101">
    <property type="entry name" value="Mur_ligase_C"/>
</dbReference>
<evidence type="ECO:0000256" key="10">
    <source>
        <dbReference type="PIRNR" id="PIRNR001563"/>
    </source>
</evidence>
<dbReference type="Gene3D" id="3.90.190.20">
    <property type="entry name" value="Mur ligase, C-terminal domain"/>
    <property type="match status" value="1"/>
</dbReference>
<dbReference type="Gene3D" id="3.40.1190.10">
    <property type="entry name" value="Mur-like, catalytic domain"/>
    <property type="match status" value="1"/>
</dbReference>
<dbReference type="GO" id="GO:0046872">
    <property type="term" value="F:metal ion binding"/>
    <property type="evidence" value="ECO:0007669"/>
    <property type="project" value="UniProtKB-KW"/>
</dbReference>
<keyword evidence="4" id="KW-0479">Metal-binding</keyword>
<evidence type="ECO:0000256" key="6">
    <source>
        <dbReference type="ARBA" id="ARBA00022840"/>
    </source>
</evidence>
<dbReference type="PIRSF" id="PIRSF001563">
    <property type="entry name" value="Folylpolyglu_synth"/>
    <property type="match status" value="1"/>
</dbReference>
<keyword evidence="5 10" id="KW-0547">Nucleotide-binding</keyword>
<evidence type="ECO:0000256" key="3">
    <source>
        <dbReference type="ARBA" id="ARBA00022598"/>
    </source>
</evidence>
<dbReference type="GO" id="GO:0008841">
    <property type="term" value="F:dihydrofolate synthase activity"/>
    <property type="evidence" value="ECO:0007669"/>
    <property type="project" value="TreeGrafter"/>
</dbReference>
<proteinExistence type="inferred from homology"/>
<dbReference type="PANTHER" id="PTHR11136:SF0">
    <property type="entry name" value="DIHYDROFOLATE SYNTHETASE-RELATED"/>
    <property type="match status" value="1"/>
</dbReference>
<evidence type="ECO:0000256" key="4">
    <source>
        <dbReference type="ARBA" id="ARBA00022723"/>
    </source>
</evidence>
<dbReference type="InterPro" id="IPR001645">
    <property type="entry name" value="Folylpolyglutamate_synth"/>
</dbReference>
<keyword evidence="3 10" id="KW-0436">Ligase</keyword>
<evidence type="ECO:0000256" key="8">
    <source>
        <dbReference type="ARBA" id="ARBA00030592"/>
    </source>
</evidence>
<evidence type="ECO:0000313" key="13">
    <source>
        <dbReference type="Proteomes" id="UP000178315"/>
    </source>
</evidence>
<dbReference type="SUPFAM" id="SSF53244">
    <property type="entry name" value="MurD-like peptide ligases, peptide-binding domain"/>
    <property type="match status" value="1"/>
</dbReference>
<organism evidence="12 13">
    <name type="scientific">Candidatus Jacksonbacteria bacterium RIFCSPLOWO2_02_FULL_44_20</name>
    <dbReference type="NCBI Taxonomy" id="1798460"/>
    <lineage>
        <taxon>Bacteria</taxon>
        <taxon>Candidatus Jacksoniibacteriota</taxon>
    </lineage>
</organism>
<comment type="similarity">
    <text evidence="1 10">Belongs to the folylpolyglutamate synthase family.</text>
</comment>
<sequence>MNAPLFLESLSNLPNADYMLSLRERNPSYFLKRAQWLLQEKSEISKFLRKTKIIHITGTSGKGTVGALLQSILAHAGYTVGFYNSPHVGDVYERIRVSKPDIHKNAVSTEIIPPHAFESLAQGLKPELVKSITESPYGLPSYFDILFVLGLLYFKKIRAHWTIIEVGCGGRYDSTNIIKTSDLSLITTIGDDHAHLIGPRLTDIAYEKAGIIKPRGVVVVGPYIKGKALSLIKQEADKKKAVLYQTPMPKKGRPDENFAIASFTAKLLKINNAIIEQGIRQYTPLPGRFEIIAENPTIILDGAHNKDKMRYLIDALEPFFKRTDRKFLIFAATGTKDWRAMLSLLFPCFDKIYLTRHTVRERKVADMKAMYLYIKKCKKLSPLLYLDPEDALKDAMRNARQKDLIVATGSLYLLGSLKKFHEKTPYC</sequence>
<protein>
    <recommendedName>
        <fullName evidence="2">tetrahydrofolate synthase</fullName>
        <ecNumber evidence="2">6.3.2.17</ecNumber>
    </recommendedName>
    <alternativeName>
        <fullName evidence="8">Tetrahydrofolylpolyglutamate synthase</fullName>
    </alternativeName>
</protein>
<evidence type="ECO:0000256" key="7">
    <source>
        <dbReference type="ARBA" id="ARBA00022842"/>
    </source>
</evidence>
<reference evidence="12 13" key="1">
    <citation type="journal article" date="2016" name="Nat. Commun.">
        <title>Thousands of microbial genomes shed light on interconnected biogeochemical processes in an aquifer system.</title>
        <authorList>
            <person name="Anantharaman K."/>
            <person name="Brown C.T."/>
            <person name="Hug L.A."/>
            <person name="Sharon I."/>
            <person name="Castelle C.J."/>
            <person name="Probst A.J."/>
            <person name="Thomas B.C."/>
            <person name="Singh A."/>
            <person name="Wilkins M.J."/>
            <person name="Karaoz U."/>
            <person name="Brodie E.L."/>
            <person name="Williams K.H."/>
            <person name="Hubbard S.S."/>
            <person name="Banfield J.F."/>
        </authorList>
    </citation>
    <scope>NUCLEOTIDE SEQUENCE [LARGE SCALE GENOMIC DNA]</scope>
</reference>
<dbReference type="InterPro" id="IPR036565">
    <property type="entry name" value="Mur-like_cat_sf"/>
</dbReference>
<comment type="catalytic activity">
    <reaction evidence="9">
        <text>(6S)-5,6,7,8-tetrahydrofolyl-(gamma-L-Glu)(n) + L-glutamate + ATP = (6S)-5,6,7,8-tetrahydrofolyl-(gamma-L-Glu)(n+1) + ADP + phosphate + H(+)</text>
        <dbReference type="Rhea" id="RHEA:10580"/>
        <dbReference type="Rhea" id="RHEA-COMP:14738"/>
        <dbReference type="Rhea" id="RHEA-COMP:14740"/>
        <dbReference type="ChEBI" id="CHEBI:15378"/>
        <dbReference type="ChEBI" id="CHEBI:29985"/>
        <dbReference type="ChEBI" id="CHEBI:30616"/>
        <dbReference type="ChEBI" id="CHEBI:43474"/>
        <dbReference type="ChEBI" id="CHEBI:141005"/>
        <dbReference type="ChEBI" id="CHEBI:456216"/>
        <dbReference type="EC" id="6.3.2.17"/>
    </reaction>
</comment>
<evidence type="ECO:0000256" key="9">
    <source>
        <dbReference type="ARBA" id="ARBA00047493"/>
    </source>
</evidence>
<dbReference type="Proteomes" id="UP000178315">
    <property type="component" value="Unassembled WGS sequence"/>
</dbReference>
<dbReference type="Pfam" id="PF02875">
    <property type="entry name" value="Mur_ligase_C"/>
    <property type="match status" value="1"/>
</dbReference>
<evidence type="ECO:0000259" key="11">
    <source>
        <dbReference type="Pfam" id="PF02875"/>
    </source>
</evidence>
<comment type="caution">
    <text evidence="12">The sequence shown here is derived from an EMBL/GenBank/DDBJ whole genome shotgun (WGS) entry which is preliminary data.</text>
</comment>
<accession>A0A1G2A8D0</accession>
<dbReference type="GO" id="GO:0005524">
    <property type="term" value="F:ATP binding"/>
    <property type="evidence" value="ECO:0007669"/>
    <property type="project" value="UniProtKB-KW"/>
</dbReference>
<dbReference type="InterPro" id="IPR036615">
    <property type="entry name" value="Mur_ligase_C_dom_sf"/>
</dbReference>
<dbReference type="GO" id="GO:0005737">
    <property type="term" value="C:cytoplasm"/>
    <property type="evidence" value="ECO:0007669"/>
    <property type="project" value="TreeGrafter"/>
</dbReference>
<keyword evidence="6 10" id="KW-0067">ATP-binding</keyword>
<dbReference type="AlphaFoldDB" id="A0A1G2A8D0"/>
<name>A0A1G2A8D0_9BACT</name>
<dbReference type="SUPFAM" id="SSF53623">
    <property type="entry name" value="MurD-like peptide ligases, catalytic domain"/>
    <property type="match status" value="1"/>
</dbReference>
<evidence type="ECO:0000256" key="2">
    <source>
        <dbReference type="ARBA" id="ARBA00013025"/>
    </source>
</evidence>
<dbReference type="GO" id="GO:0004326">
    <property type="term" value="F:tetrahydrofolylpolyglutamate synthase activity"/>
    <property type="evidence" value="ECO:0007669"/>
    <property type="project" value="UniProtKB-EC"/>
</dbReference>
<gene>
    <name evidence="12" type="ORF">A3H61_05195</name>
</gene>
<dbReference type="NCBIfam" id="TIGR01499">
    <property type="entry name" value="folC"/>
    <property type="match status" value="1"/>
</dbReference>
<dbReference type="PANTHER" id="PTHR11136">
    <property type="entry name" value="FOLYLPOLYGLUTAMATE SYNTHASE-RELATED"/>
    <property type="match status" value="1"/>
</dbReference>
<dbReference type="EMBL" id="MHJU01000024">
    <property type="protein sequence ID" value="OGY72746.1"/>
    <property type="molecule type" value="Genomic_DNA"/>
</dbReference>
<evidence type="ECO:0000256" key="5">
    <source>
        <dbReference type="ARBA" id="ARBA00022741"/>
    </source>
</evidence>
<feature type="domain" description="Mur ligase C-terminal" evidence="11">
    <location>
        <begin position="287"/>
        <end position="410"/>
    </location>
</feature>
<dbReference type="EC" id="6.3.2.17" evidence="2"/>
<keyword evidence="7" id="KW-0460">Magnesium</keyword>
<evidence type="ECO:0000256" key="1">
    <source>
        <dbReference type="ARBA" id="ARBA00008276"/>
    </source>
</evidence>
<evidence type="ECO:0000313" key="12">
    <source>
        <dbReference type="EMBL" id="OGY72746.1"/>
    </source>
</evidence>